<keyword evidence="2" id="KW-1133">Transmembrane helix</keyword>
<dbReference type="EMBL" id="CAMAPE010000004">
    <property type="protein sequence ID" value="CAH9060521.1"/>
    <property type="molecule type" value="Genomic_DNA"/>
</dbReference>
<keyword evidence="2" id="KW-0472">Membrane</keyword>
<reference evidence="3" key="1">
    <citation type="submission" date="2022-07" db="EMBL/GenBank/DDBJ databases">
        <authorList>
            <person name="Macas J."/>
            <person name="Novak P."/>
            <person name="Neumann P."/>
        </authorList>
    </citation>
    <scope>NUCLEOTIDE SEQUENCE</scope>
</reference>
<protein>
    <submittedName>
        <fullName evidence="3">Uncharacterized protein</fullName>
    </submittedName>
</protein>
<evidence type="ECO:0000256" key="2">
    <source>
        <dbReference type="SAM" id="Phobius"/>
    </source>
</evidence>
<gene>
    <name evidence="3" type="ORF">CEURO_LOCUS1587</name>
</gene>
<feature type="region of interest" description="Disordered" evidence="1">
    <location>
        <begin position="182"/>
        <end position="211"/>
    </location>
</feature>
<dbReference type="PANTHER" id="PTHR36703">
    <property type="entry name" value="TRIACYLGLYCEROL LIPASE-LIKE PROTEIN"/>
    <property type="match status" value="1"/>
</dbReference>
<comment type="caution">
    <text evidence="3">The sequence shown here is derived from an EMBL/GenBank/DDBJ whole genome shotgun (WGS) entry which is preliminary data.</text>
</comment>
<accession>A0A9P0YJA4</accession>
<dbReference type="AlphaFoldDB" id="A0A9P0YJA4"/>
<dbReference type="Proteomes" id="UP001152484">
    <property type="component" value="Unassembled WGS sequence"/>
</dbReference>
<keyword evidence="4" id="KW-1185">Reference proteome</keyword>
<dbReference type="OrthoDB" id="1934526at2759"/>
<dbReference type="PANTHER" id="PTHR36703:SF1">
    <property type="entry name" value="TRIACYLGLYCEROL LIPASE-LIKE PROTEIN"/>
    <property type="match status" value="1"/>
</dbReference>
<name>A0A9P0YJA4_CUSEU</name>
<organism evidence="3 4">
    <name type="scientific">Cuscuta europaea</name>
    <name type="common">European dodder</name>
    <dbReference type="NCBI Taxonomy" id="41803"/>
    <lineage>
        <taxon>Eukaryota</taxon>
        <taxon>Viridiplantae</taxon>
        <taxon>Streptophyta</taxon>
        <taxon>Embryophyta</taxon>
        <taxon>Tracheophyta</taxon>
        <taxon>Spermatophyta</taxon>
        <taxon>Magnoliopsida</taxon>
        <taxon>eudicotyledons</taxon>
        <taxon>Gunneridae</taxon>
        <taxon>Pentapetalae</taxon>
        <taxon>asterids</taxon>
        <taxon>lamiids</taxon>
        <taxon>Solanales</taxon>
        <taxon>Convolvulaceae</taxon>
        <taxon>Cuscuteae</taxon>
        <taxon>Cuscuta</taxon>
        <taxon>Cuscuta subgen. Cuscuta</taxon>
    </lineage>
</organism>
<keyword evidence="2" id="KW-0812">Transmembrane</keyword>
<evidence type="ECO:0000313" key="3">
    <source>
        <dbReference type="EMBL" id="CAH9060521.1"/>
    </source>
</evidence>
<feature type="transmembrane region" description="Helical" evidence="2">
    <location>
        <begin position="66"/>
        <end position="86"/>
    </location>
</feature>
<evidence type="ECO:0000313" key="4">
    <source>
        <dbReference type="Proteomes" id="UP001152484"/>
    </source>
</evidence>
<feature type="transmembrane region" description="Helical" evidence="2">
    <location>
        <begin position="124"/>
        <end position="144"/>
    </location>
</feature>
<evidence type="ECO:0000256" key="1">
    <source>
        <dbReference type="SAM" id="MobiDB-lite"/>
    </source>
</evidence>
<proteinExistence type="predicted"/>
<sequence length="211" mass="23627">MSTWVWMQIFTFSTASFRLRQRFRTTGSSVLSYLAAPLLRRKAQNSWAAVQDTYYSTKDIFESHKVVFTISTSIASVATAWAGYLLRHYHESRVDQRLDCIEKSMKRKYDIEDPGFKKLVSGGISIPACVATAGTTLIVGYGLGWRGGKWYANKQFKREQMKLLGLIKPRRWRLRLPLSRLRSSQGSDGGAKAPEASIASGVAVQSPGPNL</sequence>